<protein>
    <recommendedName>
        <fullName evidence="3">LicD family protein</fullName>
    </recommendedName>
</protein>
<name>A0A3E3DYK6_9FIRM</name>
<evidence type="ECO:0000313" key="2">
    <source>
        <dbReference type="Proteomes" id="UP000261212"/>
    </source>
</evidence>
<comment type="caution">
    <text evidence="1">The sequence shown here is derived from an EMBL/GenBank/DDBJ whole genome shotgun (WGS) entry which is preliminary data.</text>
</comment>
<sequence>MTNSEIQLELIKEIFEICKKANINIFLYGNTAYSVFKNGKLADTNFVCLDVKDVKKFIKYFNKEKKDNRVIESMLNNGKYPLYELKYMNINTIDFNVNNFRNYKNNCLGIRIKIISHIPNNDKKKKYISNIYKAYKACNEIKTKKPNKKIKKEVNKLLKFKKLFSDTFVSRHIFKLMLKYYNNKSEKVIIGAKKFPSNLFYDKKEVYIDNYKFYIPNDYETFFKLIFGEFWEENKIPKYIETQKRFRDANHSWIEYKKRISDIDFETYFETKQKFEKIWKQYDKYNKKILRYYEFLDRTHDRFSLWCYYKDKKNKIKQLWENKDYDKLEHLLSNYIKALYKNYNRQLGLCFDIDIMEITMDFLILKGKENYVKELKTLIPEKHYKNIDIIDYKGKKIN</sequence>
<evidence type="ECO:0000313" key="1">
    <source>
        <dbReference type="EMBL" id="RGD74166.1"/>
    </source>
</evidence>
<dbReference type="Proteomes" id="UP000261212">
    <property type="component" value="Unassembled WGS sequence"/>
</dbReference>
<gene>
    <name evidence="1" type="ORF">DW687_05205</name>
</gene>
<reference evidence="1 2" key="1">
    <citation type="submission" date="2018-08" db="EMBL/GenBank/DDBJ databases">
        <title>A genome reference for cultivated species of the human gut microbiota.</title>
        <authorList>
            <person name="Zou Y."/>
            <person name="Xue W."/>
            <person name="Luo G."/>
        </authorList>
    </citation>
    <scope>NUCLEOTIDE SEQUENCE [LARGE SCALE GENOMIC DNA]</scope>
    <source>
        <strain evidence="1 2">AM25-6</strain>
    </source>
</reference>
<accession>A0A3E3DYK6</accession>
<organism evidence="1 2">
    <name type="scientific">Anaerofustis stercorihominis</name>
    <dbReference type="NCBI Taxonomy" id="214853"/>
    <lineage>
        <taxon>Bacteria</taxon>
        <taxon>Bacillati</taxon>
        <taxon>Bacillota</taxon>
        <taxon>Clostridia</taxon>
        <taxon>Eubacteriales</taxon>
        <taxon>Eubacteriaceae</taxon>
        <taxon>Anaerofustis</taxon>
    </lineage>
</organism>
<proteinExistence type="predicted"/>
<dbReference type="EMBL" id="QUSM01000003">
    <property type="protein sequence ID" value="RGD74166.1"/>
    <property type="molecule type" value="Genomic_DNA"/>
</dbReference>
<dbReference type="RefSeq" id="WP_117532009.1">
    <property type="nucleotide sequence ID" value="NZ_QUSM01000003.1"/>
</dbReference>
<evidence type="ECO:0008006" key="3">
    <source>
        <dbReference type="Google" id="ProtNLM"/>
    </source>
</evidence>
<dbReference type="AlphaFoldDB" id="A0A3E3DYK6"/>